<dbReference type="InterPro" id="IPR003758">
    <property type="entry name" value="LpxK"/>
</dbReference>
<comment type="caution">
    <text evidence="14">The sequence shown here is derived from an EMBL/GenBank/DDBJ whole genome shotgun (WGS) entry which is preliminary data.</text>
</comment>
<dbReference type="PANTHER" id="PTHR42724:SF1">
    <property type="entry name" value="TETRAACYLDISACCHARIDE 4'-KINASE, MITOCHONDRIAL-RELATED"/>
    <property type="match status" value="1"/>
</dbReference>
<evidence type="ECO:0000256" key="8">
    <source>
        <dbReference type="ARBA" id="ARBA00022741"/>
    </source>
</evidence>
<dbReference type="HAMAP" id="MF_00409">
    <property type="entry name" value="LpxK"/>
    <property type="match status" value="1"/>
</dbReference>
<keyword evidence="6 13" id="KW-0441">Lipid A biosynthesis</keyword>
<protein>
    <recommendedName>
        <fullName evidence="4 13">Tetraacyldisaccharide 4'-kinase</fullName>
        <ecNumber evidence="3 13">2.7.1.130</ecNumber>
    </recommendedName>
    <alternativeName>
        <fullName evidence="12 13">Lipid A 4'-kinase</fullName>
    </alternativeName>
</protein>
<evidence type="ECO:0000256" key="9">
    <source>
        <dbReference type="ARBA" id="ARBA00022777"/>
    </source>
</evidence>
<organism evidence="14 15">
    <name type="scientific">Helicobacter turcicus</name>
    <dbReference type="NCBI Taxonomy" id="2867412"/>
    <lineage>
        <taxon>Bacteria</taxon>
        <taxon>Pseudomonadati</taxon>
        <taxon>Campylobacterota</taxon>
        <taxon>Epsilonproteobacteria</taxon>
        <taxon>Campylobacterales</taxon>
        <taxon>Helicobacteraceae</taxon>
        <taxon>Helicobacter</taxon>
    </lineage>
</organism>
<name>A0ABS7JP09_9HELI</name>
<reference evidence="14 15" key="1">
    <citation type="submission" date="2021-08" db="EMBL/GenBank/DDBJ databases">
        <title>Helicobacter spp. isolated from feces of Anatolian Ground Squirrel (Spermophilus xanthoprymnus) in Turkey.</title>
        <authorList>
            <person name="Aydin F."/>
            <person name="Abay S."/>
            <person name="Kayman T."/>
            <person name="Karakaya E."/>
            <person name="Saticioglu I.B."/>
        </authorList>
    </citation>
    <scope>NUCLEOTIDE SEQUENCE [LARGE SCALE GENOMIC DNA]</scope>
    <source>
        <strain evidence="14 15">Faydin-H70</strain>
    </source>
</reference>
<keyword evidence="7 13" id="KW-0808">Transferase</keyword>
<evidence type="ECO:0000256" key="7">
    <source>
        <dbReference type="ARBA" id="ARBA00022679"/>
    </source>
</evidence>
<dbReference type="Proteomes" id="UP000700059">
    <property type="component" value="Unassembled WGS sequence"/>
</dbReference>
<evidence type="ECO:0000256" key="10">
    <source>
        <dbReference type="ARBA" id="ARBA00022840"/>
    </source>
</evidence>
<dbReference type="PANTHER" id="PTHR42724">
    <property type="entry name" value="TETRAACYLDISACCHARIDE 4'-KINASE"/>
    <property type="match status" value="1"/>
</dbReference>
<dbReference type="RefSeq" id="WP_221532397.1">
    <property type="nucleotide sequence ID" value="NZ_JAIGYP010000008.1"/>
</dbReference>
<evidence type="ECO:0000256" key="2">
    <source>
        <dbReference type="ARBA" id="ARBA00004870"/>
    </source>
</evidence>
<evidence type="ECO:0000256" key="11">
    <source>
        <dbReference type="ARBA" id="ARBA00023098"/>
    </source>
</evidence>
<evidence type="ECO:0000256" key="5">
    <source>
        <dbReference type="ARBA" id="ARBA00022516"/>
    </source>
</evidence>
<keyword evidence="8 13" id="KW-0547">Nucleotide-binding</keyword>
<dbReference type="NCBIfam" id="TIGR00682">
    <property type="entry name" value="lpxK"/>
    <property type="match status" value="1"/>
</dbReference>
<evidence type="ECO:0000256" key="6">
    <source>
        <dbReference type="ARBA" id="ARBA00022556"/>
    </source>
</evidence>
<keyword evidence="5 13" id="KW-0444">Lipid biosynthesis</keyword>
<comment type="caution">
    <text evidence="13">Lacks conserved residue(s) required for the propagation of feature annotation.</text>
</comment>
<evidence type="ECO:0000256" key="3">
    <source>
        <dbReference type="ARBA" id="ARBA00012071"/>
    </source>
</evidence>
<sequence>MRKIEQYFYAPSPMQKVLALLLLPFSFMYCAVATLKRKFARFRDFGIPIVSVGNLVLGGSGKSPFIIEVAKNYTDVCLILRGYGRKTKGLKVVSIKGILQESVENAGDEAIMLAKALPNASVIVSEKRADAILKAKELGARIVFLDDGFRFKFKKLNILLKPKLEPYFSFCIPSGGYRESKRAYDQADILVQEGVDYERKVELLNPTSKMLFLTAIANPTRLEEYLPNVVGKITLKDHSFFDKEKILKEYQRLGATSLLVTQKDVPKLEDFGVTLSILQLRLKINPTITAHIKDYITKELEESKIST</sequence>
<dbReference type="EMBL" id="JAIGYQ010000008">
    <property type="protein sequence ID" value="MBX7491136.1"/>
    <property type="molecule type" value="Genomic_DNA"/>
</dbReference>
<evidence type="ECO:0000313" key="15">
    <source>
        <dbReference type="Proteomes" id="UP000700059"/>
    </source>
</evidence>
<evidence type="ECO:0000313" key="14">
    <source>
        <dbReference type="EMBL" id="MBX7491136.1"/>
    </source>
</evidence>
<comment type="catalytic activity">
    <reaction evidence="13">
        <text>a lipid A disaccharide + ATP = a lipid IVA + ADP + H(+)</text>
        <dbReference type="Rhea" id="RHEA:67840"/>
        <dbReference type="ChEBI" id="CHEBI:15378"/>
        <dbReference type="ChEBI" id="CHEBI:30616"/>
        <dbReference type="ChEBI" id="CHEBI:176343"/>
        <dbReference type="ChEBI" id="CHEBI:176425"/>
        <dbReference type="ChEBI" id="CHEBI:456216"/>
        <dbReference type="EC" id="2.7.1.130"/>
    </reaction>
</comment>
<dbReference type="Pfam" id="PF02606">
    <property type="entry name" value="LpxK"/>
    <property type="match status" value="1"/>
</dbReference>
<keyword evidence="9 13" id="KW-0418">Kinase</keyword>
<gene>
    <name evidence="13" type="primary">lpxK</name>
    <name evidence="14" type="ORF">K4G57_06635</name>
</gene>
<dbReference type="GO" id="GO:0009029">
    <property type="term" value="F:lipid-A 4'-kinase activity"/>
    <property type="evidence" value="ECO:0007669"/>
    <property type="project" value="UniProtKB-EC"/>
</dbReference>
<evidence type="ECO:0000256" key="4">
    <source>
        <dbReference type="ARBA" id="ARBA00016436"/>
    </source>
</evidence>
<dbReference type="NCBIfam" id="NF001892">
    <property type="entry name" value="PRK00652.1-5"/>
    <property type="match status" value="1"/>
</dbReference>
<keyword evidence="11 13" id="KW-0443">Lipid metabolism</keyword>
<comment type="function">
    <text evidence="1 13">Transfers the gamma-phosphate of ATP to the 4'-position of a tetraacyldisaccharide 1-phosphate intermediate (termed DS-1-P) to form tetraacyldisaccharide 1,4'-bis-phosphate (lipid IVA).</text>
</comment>
<keyword evidence="15" id="KW-1185">Reference proteome</keyword>
<keyword evidence="10 13" id="KW-0067">ATP-binding</keyword>
<comment type="similarity">
    <text evidence="13">Belongs to the LpxK family.</text>
</comment>
<accession>A0ABS7JP09</accession>
<evidence type="ECO:0000256" key="13">
    <source>
        <dbReference type="HAMAP-Rule" id="MF_00409"/>
    </source>
</evidence>
<comment type="pathway">
    <text evidence="2 13">Glycolipid biosynthesis; lipid IV(A) biosynthesis; lipid IV(A) from (3R)-3-hydroxytetradecanoyl-[acyl-carrier-protein] and UDP-N-acetyl-alpha-D-glucosamine: step 6/6.</text>
</comment>
<dbReference type="EC" id="2.7.1.130" evidence="3 13"/>
<evidence type="ECO:0000256" key="12">
    <source>
        <dbReference type="ARBA" id="ARBA00029757"/>
    </source>
</evidence>
<proteinExistence type="inferred from homology"/>
<evidence type="ECO:0000256" key="1">
    <source>
        <dbReference type="ARBA" id="ARBA00002274"/>
    </source>
</evidence>